<dbReference type="GO" id="GO:0005524">
    <property type="term" value="F:ATP binding"/>
    <property type="evidence" value="ECO:0007669"/>
    <property type="project" value="UniProtKB-KW"/>
</dbReference>
<dbReference type="STRING" id="1577474.GA0111570_11481"/>
<name>A0A1G6I998_9ACTN</name>
<evidence type="ECO:0000259" key="3">
    <source>
        <dbReference type="PROSITE" id="PS51459"/>
    </source>
</evidence>
<dbReference type="InterPro" id="IPR040198">
    <property type="entry name" value="Fido_containing"/>
</dbReference>
<gene>
    <name evidence="4" type="ORF">GA0111570_11481</name>
</gene>
<dbReference type="Proteomes" id="UP000199086">
    <property type="component" value="Unassembled WGS sequence"/>
</dbReference>
<dbReference type="Pfam" id="PF02661">
    <property type="entry name" value="Fic"/>
    <property type="match status" value="1"/>
</dbReference>
<keyword evidence="2" id="KW-0547">Nucleotide-binding</keyword>
<keyword evidence="2" id="KW-0067">ATP-binding</keyword>
<dbReference type="PANTHER" id="PTHR13504:SF38">
    <property type="entry name" value="FIDO DOMAIN-CONTAINING PROTEIN"/>
    <property type="match status" value="1"/>
</dbReference>
<proteinExistence type="predicted"/>
<dbReference type="Gene3D" id="1.10.3290.10">
    <property type="entry name" value="Fido-like domain"/>
    <property type="match status" value="1"/>
</dbReference>
<evidence type="ECO:0000256" key="1">
    <source>
        <dbReference type="PIRSR" id="PIRSR640198-1"/>
    </source>
</evidence>
<dbReference type="InterPro" id="IPR036597">
    <property type="entry name" value="Fido-like_dom_sf"/>
</dbReference>
<feature type="active site" evidence="1">
    <location>
        <position position="219"/>
    </location>
</feature>
<accession>A0A1G6I998</accession>
<dbReference type="RefSeq" id="WP_092613584.1">
    <property type="nucleotide sequence ID" value="NZ_FMYF01000014.1"/>
</dbReference>
<evidence type="ECO:0000313" key="4">
    <source>
        <dbReference type="EMBL" id="SDC02585.1"/>
    </source>
</evidence>
<dbReference type="PROSITE" id="PS51459">
    <property type="entry name" value="FIDO"/>
    <property type="match status" value="1"/>
</dbReference>
<keyword evidence="5" id="KW-1185">Reference proteome</keyword>
<dbReference type="SUPFAM" id="SSF140931">
    <property type="entry name" value="Fic-like"/>
    <property type="match status" value="1"/>
</dbReference>
<feature type="domain" description="Fido" evidence="3">
    <location>
        <begin position="137"/>
        <end position="289"/>
    </location>
</feature>
<sequence>MSGWEQAYWEAGDSEGLPRRDRVSGPYRRYVPDRFDGLPLVMEPALAQRAADVERGIRALNGAGGDALAAVSRFLLRSEAIASSQIEGLSPSPKQVALAELGHHEPVRGISTQAALVANNMTVVREATTRLVEVERVSVEDIVDLHRALLPDQPGLHGLRERQNWIGGSSRHPLEAEFVPPAPEHVPDLMADLVDYLNGSAHGPLVQAAMVHAQFETIHPFADGNGRVGRALIHTVLARRGVTTAAVLPISLVLATLSETYVVGLTGYRHGENAADPAARLGVGKWLETFVSAASVAVEQSRELVQKIDDLRAEWTERVAAYRAAQGVRPAPRAGSATSRILESLPEAPVLTASTVRRILGVSAPAAGNALEELKQAEVLTTRKIERNATAYVADEVLDLITSAERRLASTRFDTRLAAPSRPVPGRPAQDMP</sequence>
<dbReference type="AlphaFoldDB" id="A0A1G6I998"/>
<reference evidence="4 5" key="1">
    <citation type="submission" date="2016-06" db="EMBL/GenBank/DDBJ databases">
        <authorList>
            <person name="Olsen C.W."/>
            <person name="Carey S."/>
            <person name="Hinshaw L."/>
            <person name="Karasin A.I."/>
        </authorList>
    </citation>
    <scope>NUCLEOTIDE SEQUENCE [LARGE SCALE GENOMIC DNA]</scope>
    <source>
        <strain evidence="4 5">LZ-22</strain>
    </source>
</reference>
<dbReference type="OrthoDB" id="9813719at2"/>
<protein>
    <submittedName>
        <fullName evidence="4">Fic family protein</fullName>
    </submittedName>
</protein>
<dbReference type="PANTHER" id="PTHR13504">
    <property type="entry name" value="FIDO DOMAIN-CONTAINING PROTEIN DDB_G0283145"/>
    <property type="match status" value="1"/>
</dbReference>
<dbReference type="EMBL" id="FMYF01000014">
    <property type="protein sequence ID" value="SDC02585.1"/>
    <property type="molecule type" value="Genomic_DNA"/>
</dbReference>
<feature type="binding site" evidence="2">
    <location>
        <begin position="223"/>
        <end position="230"/>
    </location>
    <ligand>
        <name>ATP</name>
        <dbReference type="ChEBI" id="CHEBI:30616"/>
    </ligand>
</feature>
<evidence type="ECO:0000313" key="5">
    <source>
        <dbReference type="Proteomes" id="UP000199086"/>
    </source>
</evidence>
<organism evidence="4 5">
    <name type="scientific">Raineyella antarctica</name>
    <dbReference type="NCBI Taxonomy" id="1577474"/>
    <lineage>
        <taxon>Bacteria</taxon>
        <taxon>Bacillati</taxon>
        <taxon>Actinomycetota</taxon>
        <taxon>Actinomycetes</taxon>
        <taxon>Propionibacteriales</taxon>
        <taxon>Propionibacteriaceae</taxon>
        <taxon>Raineyella</taxon>
    </lineage>
</organism>
<dbReference type="InterPro" id="IPR003812">
    <property type="entry name" value="Fido"/>
</dbReference>
<evidence type="ECO:0000256" key="2">
    <source>
        <dbReference type="PIRSR" id="PIRSR640198-2"/>
    </source>
</evidence>